<dbReference type="Proteomes" id="UP001158986">
    <property type="component" value="Unassembled WGS sequence"/>
</dbReference>
<proteinExistence type="predicted"/>
<protein>
    <submittedName>
        <fullName evidence="2">Uncharacterized protein</fullName>
    </submittedName>
</protein>
<comment type="caution">
    <text evidence="2">The sequence shown here is derived from an EMBL/GenBank/DDBJ whole genome shotgun (WGS) entry which is preliminary data.</text>
</comment>
<evidence type="ECO:0000313" key="4">
    <source>
        <dbReference type="Proteomes" id="UP001158986"/>
    </source>
</evidence>
<evidence type="ECO:0000313" key="2">
    <source>
        <dbReference type="EMBL" id="CAH0482360.1"/>
    </source>
</evidence>
<evidence type="ECO:0000313" key="3">
    <source>
        <dbReference type="EMBL" id="CAH0518179.1"/>
    </source>
</evidence>
<feature type="region of interest" description="Disordered" evidence="1">
    <location>
        <begin position="14"/>
        <end position="57"/>
    </location>
</feature>
<dbReference type="EMBL" id="CAKLCB010000256">
    <property type="protein sequence ID" value="CAH0518179.1"/>
    <property type="molecule type" value="Genomic_DNA"/>
</dbReference>
<accession>A0AAU9LA28</accession>
<name>A0AAU9LA28_9STRA</name>
<gene>
    <name evidence="3" type="ORF">PBS001_LOCUS4764</name>
    <name evidence="2" type="ORF">PBS003_LOCUS8956</name>
</gene>
<reference evidence="2 4" key="1">
    <citation type="submission" date="2021-11" db="EMBL/GenBank/DDBJ databases">
        <authorList>
            <person name="Islam A."/>
            <person name="Islam S."/>
            <person name="Flora M.S."/>
            <person name="Rahman M."/>
            <person name="Ziaur R.M."/>
            <person name="Epstein J.H."/>
            <person name="Hassan M."/>
            <person name="Klassen M."/>
            <person name="Woodard K."/>
            <person name="Webb A."/>
            <person name="Webby R.J."/>
            <person name="El Zowalaty M.E."/>
        </authorList>
    </citation>
    <scope>NUCLEOTIDE SEQUENCE</scope>
    <source>
        <strain evidence="3">Pbs1</strain>
        <strain evidence="2">Pbs3</strain>
    </source>
</reference>
<dbReference type="Proteomes" id="UP001160483">
    <property type="component" value="Unassembled WGS sequence"/>
</dbReference>
<dbReference type="AlphaFoldDB" id="A0AAU9LA28"/>
<keyword evidence="4" id="KW-1185">Reference proteome</keyword>
<evidence type="ECO:0000256" key="1">
    <source>
        <dbReference type="SAM" id="MobiDB-lite"/>
    </source>
</evidence>
<feature type="compositionally biased region" description="Basic and acidic residues" evidence="1">
    <location>
        <begin position="20"/>
        <end position="37"/>
    </location>
</feature>
<feature type="compositionally biased region" description="Basic residues" evidence="1">
    <location>
        <begin position="40"/>
        <end position="51"/>
    </location>
</feature>
<evidence type="ECO:0000313" key="5">
    <source>
        <dbReference type="Proteomes" id="UP001160483"/>
    </source>
</evidence>
<organism evidence="2 5">
    <name type="scientific">Peronospora belbahrii</name>
    <dbReference type="NCBI Taxonomy" id="622444"/>
    <lineage>
        <taxon>Eukaryota</taxon>
        <taxon>Sar</taxon>
        <taxon>Stramenopiles</taxon>
        <taxon>Oomycota</taxon>
        <taxon>Peronosporomycetes</taxon>
        <taxon>Peronosporales</taxon>
        <taxon>Peronosporaceae</taxon>
        <taxon>Peronospora</taxon>
    </lineage>
</organism>
<sequence length="105" mass="11918">MAARVTKLFLQNCGSASSKPTKDTSSKSKTLEGDHTMSKTARRKLRQKNKKVSSTSKVKVLEETRRELMQADRTAQNLRKLKSKVPIKSLRLMEKVLAQRNAAFR</sequence>
<dbReference type="EMBL" id="CAKKTJ010000333">
    <property type="protein sequence ID" value="CAH0482360.1"/>
    <property type="molecule type" value="Genomic_DNA"/>
</dbReference>